<evidence type="ECO:0000313" key="4">
    <source>
        <dbReference type="Proteomes" id="UP000886861"/>
    </source>
</evidence>
<dbReference type="InterPro" id="IPR034829">
    <property type="entry name" value="DnaD-like_sf"/>
</dbReference>
<dbReference type="EMBL" id="DVOJ01000017">
    <property type="protein sequence ID" value="HIV01895.1"/>
    <property type="molecule type" value="Genomic_DNA"/>
</dbReference>
<dbReference type="Gene3D" id="1.10.10.630">
    <property type="entry name" value="DnaD domain-like"/>
    <property type="match status" value="2"/>
</dbReference>
<evidence type="ECO:0000313" key="3">
    <source>
        <dbReference type="EMBL" id="HIV01895.1"/>
    </source>
</evidence>
<evidence type="ECO:0000256" key="1">
    <source>
        <dbReference type="ARBA" id="ARBA00093462"/>
    </source>
</evidence>
<feature type="domain" description="DnaB/C C-terminal" evidence="2">
    <location>
        <begin position="125"/>
        <end position="191"/>
    </location>
</feature>
<gene>
    <name evidence="3" type="ORF">IAA62_05030</name>
</gene>
<dbReference type="AlphaFoldDB" id="A0A9D1NFH4"/>
<feature type="domain" description="DnaB/C C-terminal" evidence="2">
    <location>
        <begin position="374"/>
        <end position="445"/>
    </location>
</feature>
<reference evidence="3" key="1">
    <citation type="submission" date="2020-10" db="EMBL/GenBank/DDBJ databases">
        <authorList>
            <person name="Gilroy R."/>
        </authorList>
    </citation>
    <scope>NUCLEOTIDE SEQUENCE</scope>
    <source>
        <strain evidence="3">CHK186-9395</strain>
    </source>
</reference>
<reference evidence="3" key="2">
    <citation type="journal article" date="2021" name="PeerJ">
        <title>Extensive microbial diversity within the chicken gut microbiome revealed by metagenomics and culture.</title>
        <authorList>
            <person name="Gilroy R."/>
            <person name="Ravi A."/>
            <person name="Getino M."/>
            <person name="Pursley I."/>
            <person name="Horton D.L."/>
            <person name="Alikhan N.F."/>
            <person name="Baker D."/>
            <person name="Gharbi K."/>
            <person name="Hall N."/>
            <person name="Watson M."/>
            <person name="Adriaenssens E.M."/>
            <person name="Foster-Nyarko E."/>
            <person name="Jarju S."/>
            <person name="Secka A."/>
            <person name="Antonio M."/>
            <person name="Oren A."/>
            <person name="Chaudhuri R.R."/>
            <person name="La Ragione R."/>
            <person name="Hildebrand F."/>
            <person name="Pallen M.J."/>
        </authorList>
    </citation>
    <scope>NUCLEOTIDE SEQUENCE</scope>
    <source>
        <strain evidence="3">CHK186-9395</strain>
    </source>
</reference>
<organism evidence="3 4">
    <name type="scientific">Candidatus Caccopulliclostridium gallistercoris</name>
    <dbReference type="NCBI Taxonomy" id="2840719"/>
    <lineage>
        <taxon>Bacteria</taxon>
        <taxon>Bacillati</taxon>
        <taxon>Bacillota</taxon>
        <taxon>Clostridia</taxon>
        <taxon>Candidatus Caccopulliclostridium</taxon>
    </lineage>
</organism>
<proteinExistence type="inferred from homology"/>
<dbReference type="NCBIfam" id="TIGR01446">
    <property type="entry name" value="DnaD_dom"/>
    <property type="match status" value="1"/>
</dbReference>
<dbReference type="InterPro" id="IPR006343">
    <property type="entry name" value="DnaB/C_C"/>
</dbReference>
<protein>
    <submittedName>
        <fullName evidence="3">DnaD domain protein</fullName>
    </submittedName>
</protein>
<dbReference type="Proteomes" id="UP000886861">
    <property type="component" value="Unassembled WGS sequence"/>
</dbReference>
<accession>A0A9D1NFH4</accession>
<dbReference type="SUPFAM" id="SSF158499">
    <property type="entry name" value="DnaD domain-like"/>
    <property type="match status" value="2"/>
</dbReference>
<evidence type="ECO:0000259" key="2">
    <source>
        <dbReference type="Pfam" id="PF07261"/>
    </source>
</evidence>
<sequence>MAFCKFSSEYVISKETPVDNLFINEFLPYAPAECVKVYLYGLYKCTNSSSYDNTIENFAKVLNLTEEEVEDAFLYWQDEGLVQVLNTCPIEIRFMPLKNVINNTKKYKPEEFSTFNRQVQEILEGRQITPTEYDEYYYLLKTMHFQPEALLMIIKFCTQIKGANVGYKYIVTVAKNWANEGITTTKSVEERLFTYEQAGSDLEKLLKICGAKRNATLEEREMFLKWTKELGFNYNTIEYVAKLLKPTKVNFEKLDARLLKYYEMKKLSIKEIEDYEKEKSEMYTLAREINKKMGLYYENLEPVVENYISKWLNLGHNSTSLLALADYCFKNSIRTLEGLDSTVLKLYKLGIVSMEAIEEYMQELISLDKEIKEILEKLGISRMVTNQDRTYYKTWKQDWNLSSELIALGVEMSAGKFQPLQYLNKLLSNWHTNSVKTLDEAKNYIIPEKAPEKVSKNKGRSYKKEELDALFDSLEEIEL</sequence>
<comment type="similarity">
    <text evidence="1">Belongs to the DnaB/DnaD family.</text>
</comment>
<comment type="caution">
    <text evidence="3">The sequence shown here is derived from an EMBL/GenBank/DDBJ whole genome shotgun (WGS) entry which is preliminary data.</text>
</comment>
<name>A0A9D1NFH4_9FIRM</name>
<dbReference type="Pfam" id="PF07261">
    <property type="entry name" value="DnaB_2"/>
    <property type="match status" value="2"/>
</dbReference>